<gene>
    <name evidence="4" type="ORF">BECKH772A_GA0070896_102942</name>
    <name evidence="3" type="ORF">BECKH772B_GA0070898_102723</name>
    <name evidence="5" type="ORF">BECKH772C_GA0070978_102822</name>
</gene>
<dbReference type="Pfam" id="PF03597">
    <property type="entry name" value="FixS"/>
    <property type="match status" value="1"/>
</dbReference>
<proteinExistence type="predicted"/>
<feature type="transmembrane region" description="Helical" evidence="2">
    <location>
        <begin position="6"/>
        <end position="26"/>
    </location>
</feature>
<keyword evidence="2" id="KW-0472">Membrane</keyword>
<reference evidence="3" key="1">
    <citation type="submission" date="2019-02" db="EMBL/GenBank/DDBJ databases">
        <authorList>
            <person name="Gruber-Vodicka R. H."/>
            <person name="Seah K. B. B."/>
        </authorList>
    </citation>
    <scope>NUCLEOTIDE SEQUENCE</scope>
    <source>
        <strain evidence="5">BECK_SA2B12</strain>
        <strain evidence="4">BECK_SA2B15</strain>
        <strain evidence="3">BECK_SA2B20</strain>
    </source>
</reference>
<organism evidence="3">
    <name type="scientific">Candidatus Kentrum eta</name>
    <dbReference type="NCBI Taxonomy" id="2126337"/>
    <lineage>
        <taxon>Bacteria</taxon>
        <taxon>Pseudomonadati</taxon>
        <taxon>Pseudomonadota</taxon>
        <taxon>Gammaproteobacteria</taxon>
        <taxon>Candidatus Kentrum</taxon>
    </lineage>
</organism>
<sequence>MEVIYGLIPGMVLLGLIMVSVFIWAAKNGQFDDMEGDGARILMEEDDNDGDPDPRVEAQSR</sequence>
<evidence type="ECO:0000313" key="3">
    <source>
        <dbReference type="EMBL" id="VFK02294.1"/>
    </source>
</evidence>
<feature type="region of interest" description="Disordered" evidence="1">
    <location>
        <begin position="38"/>
        <end position="61"/>
    </location>
</feature>
<name>A0A450VC03_9GAMM</name>
<evidence type="ECO:0000313" key="4">
    <source>
        <dbReference type="EMBL" id="VFK02909.1"/>
    </source>
</evidence>
<dbReference type="EMBL" id="CAADFG010000294">
    <property type="protein sequence ID" value="VFK02909.1"/>
    <property type="molecule type" value="Genomic_DNA"/>
</dbReference>
<evidence type="ECO:0000256" key="2">
    <source>
        <dbReference type="SAM" id="Phobius"/>
    </source>
</evidence>
<protein>
    <submittedName>
        <fullName evidence="3">Cytochrome oxidase maturation protein, cbb3-type</fullName>
    </submittedName>
</protein>
<dbReference type="NCBIfam" id="TIGR00847">
    <property type="entry name" value="ccoS"/>
    <property type="match status" value="1"/>
</dbReference>
<dbReference type="AlphaFoldDB" id="A0A450VC03"/>
<dbReference type="PANTHER" id="PTHR41532">
    <property type="entry name" value="FIXS PROTEIN"/>
    <property type="match status" value="1"/>
</dbReference>
<dbReference type="InterPro" id="IPR004714">
    <property type="entry name" value="Cyt_oxidase_maturation_cbb3"/>
</dbReference>
<accession>A0A450VC03</accession>
<dbReference type="EMBL" id="CAADFJ010000282">
    <property type="protein sequence ID" value="VFK05547.1"/>
    <property type="molecule type" value="Genomic_DNA"/>
</dbReference>
<dbReference type="EMBL" id="CAADFI010000272">
    <property type="protein sequence ID" value="VFK02294.1"/>
    <property type="molecule type" value="Genomic_DNA"/>
</dbReference>
<dbReference type="PANTHER" id="PTHR41532:SF1">
    <property type="entry name" value="FIXS PROTEIN"/>
    <property type="match status" value="1"/>
</dbReference>
<evidence type="ECO:0000313" key="5">
    <source>
        <dbReference type="EMBL" id="VFK05547.1"/>
    </source>
</evidence>
<evidence type="ECO:0000256" key="1">
    <source>
        <dbReference type="SAM" id="MobiDB-lite"/>
    </source>
</evidence>
<feature type="compositionally biased region" description="Basic and acidic residues" evidence="1">
    <location>
        <begin position="52"/>
        <end position="61"/>
    </location>
</feature>
<keyword evidence="2" id="KW-1133">Transmembrane helix</keyword>
<keyword evidence="2" id="KW-0812">Transmembrane</keyword>